<dbReference type="Proteomes" id="UP001149813">
    <property type="component" value="Unassembled WGS sequence"/>
</dbReference>
<dbReference type="InterPro" id="IPR013251">
    <property type="entry name" value="DASH_Spc19"/>
</dbReference>
<dbReference type="AlphaFoldDB" id="A0A9W7XY84"/>
<accession>A0A9W7XY84</accession>
<sequence>MHHLSSTTNSLSGLTRTFSRVETVIRCDKKYELTTASDIGKAQTLISKEAVPFLFRQVDQLENAIEAIRTAHEALSRRVEEQKAEYAQLTEDEASMTELQNSVRAEQTALSDIQTNLLNTKSLVVAKERDLAELTRVRSASKQRSAHVEDASRVDAELIKTRRMVAEIDHEMAGIPSDDQIQDLRDSGDKYVVLDRLREQLAGCAAGAVDAAVAGRIEEAMGTLELLENKVFVPWWDANTSLQTERLGYLSRLLRYFFKDHGATMQAIIEILLDHQGMSVDDLRRELSATGQAANELPLLINHLKGIGAVTTETATVAGKQVMTIQLDFGGLDDESGEPEAMDTGA</sequence>
<organism evidence="2 3">
    <name type="scientific">Coemansia erecta</name>
    <dbReference type="NCBI Taxonomy" id="147472"/>
    <lineage>
        <taxon>Eukaryota</taxon>
        <taxon>Fungi</taxon>
        <taxon>Fungi incertae sedis</taxon>
        <taxon>Zoopagomycota</taxon>
        <taxon>Kickxellomycotina</taxon>
        <taxon>Kickxellomycetes</taxon>
        <taxon>Kickxellales</taxon>
        <taxon>Kickxellaceae</taxon>
        <taxon>Coemansia</taxon>
    </lineage>
</organism>
<dbReference type="EMBL" id="JANBOJ010000188">
    <property type="protein sequence ID" value="KAJ1721220.1"/>
    <property type="molecule type" value="Genomic_DNA"/>
</dbReference>
<evidence type="ECO:0000313" key="3">
    <source>
        <dbReference type="Proteomes" id="UP001149813"/>
    </source>
</evidence>
<keyword evidence="1" id="KW-0175">Coiled coil</keyword>
<gene>
    <name evidence="2" type="ORF">LPJ53_004241</name>
</gene>
<proteinExistence type="predicted"/>
<dbReference type="GO" id="GO:0042729">
    <property type="term" value="C:DASH complex"/>
    <property type="evidence" value="ECO:0007669"/>
    <property type="project" value="InterPro"/>
</dbReference>
<name>A0A9W7XY84_9FUNG</name>
<dbReference type="OrthoDB" id="5568303at2759"/>
<reference evidence="2" key="1">
    <citation type="submission" date="2022-07" db="EMBL/GenBank/DDBJ databases">
        <title>Phylogenomic reconstructions and comparative analyses of Kickxellomycotina fungi.</title>
        <authorList>
            <person name="Reynolds N.K."/>
            <person name="Stajich J.E."/>
            <person name="Barry K."/>
            <person name="Grigoriev I.V."/>
            <person name="Crous P."/>
            <person name="Smith M.E."/>
        </authorList>
    </citation>
    <scope>NUCLEOTIDE SEQUENCE</scope>
    <source>
        <strain evidence="2">NBRC 32514</strain>
    </source>
</reference>
<evidence type="ECO:0000256" key="1">
    <source>
        <dbReference type="SAM" id="Coils"/>
    </source>
</evidence>
<dbReference type="Pfam" id="PF08287">
    <property type="entry name" value="DASH_Spc19"/>
    <property type="match status" value="1"/>
</dbReference>
<comment type="caution">
    <text evidence="2">The sequence shown here is derived from an EMBL/GenBank/DDBJ whole genome shotgun (WGS) entry which is preliminary data.</text>
</comment>
<keyword evidence="3" id="KW-1185">Reference proteome</keyword>
<dbReference type="GO" id="GO:0005876">
    <property type="term" value="C:spindle microtubule"/>
    <property type="evidence" value="ECO:0007669"/>
    <property type="project" value="InterPro"/>
</dbReference>
<dbReference type="GO" id="GO:0008608">
    <property type="term" value="P:attachment of spindle microtubules to kinetochore"/>
    <property type="evidence" value="ECO:0007669"/>
    <property type="project" value="InterPro"/>
</dbReference>
<protein>
    <submittedName>
        <fullName evidence="2">Uncharacterized protein</fullName>
    </submittedName>
</protein>
<feature type="coiled-coil region" evidence="1">
    <location>
        <begin position="58"/>
        <end position="99"/>
    </location>
</feature>
<evidence type="ECO:0000313" key="2">
    <source>
        <dbReference type="EMBL" id="KAJ1721220.1"/>
    </source>
</evidence>